<dbReference type="EMBL" id="VFOW01000001">
    <property type="protein sequence ID" value="TQL76251.1"/>
    <property type="molecule type" value="Genomic_DNA"/>
</dbReference>
<dbReference type="InParanoid" id="A0A543AUN4"/>
<accession>A0A543AUN4</accession>
<dbReference type="AlphaFoldDB" id="A0A543AUN4"/>
<dbReference type="InterPro" id="IPR032675">
    <property type="entry name" value="LRR_dom_sf"/>
</dbReference>
<evidence type="ECO:0000313" key="3">
    <source>
        <dbReference type="Proteomes" id="UP000317043"/>
    </source>
</evidence>
<feature type="region of interest" description="Disordered" evidence="1">
    <location>
        <begin position="115"/>
        <end position="141"/>
    </location>
</feature>
<evidence type="ECO:0000256" key="1">
    <source>
        <dbReference type="SAM" id="MobiDB-lite"/>
    </source>
</evidence>
<reference evidence="2 3" key="1">
    <citation type="submission" date="2019-06" db="EMBL/GenBank/DDBJ databases">
        <title>Sequencing the genomes of 1000 actinobacteria strains.</title>
        <authorList>
            <person name="Klenk H.-P."/>
        </authorList>
    </citation>
    <scope>NUCLEOTIDE SEQUENCE [LARGE SCALE GENOMIC DNA]</scope>
    <source>
        <strain evidence="2 3">DSM 45928</strain>
    </source>
</reference>
<protein>
    <recommendedName>
        <fullName evidence="4">Leucine rich repeat (LRR) protein</fullName>
    </recommendedName>
</protein>
<gene>
    <name evidence="2" type="ORF">FB566_1775</name>
</gene>
<dbReference type="Proteomes" id="UP000317043">
    <property type="component" value="Unassembled WGS sequence"/>
</dbReference>
<feature type="compositionally biased region" description="Low complexity" evidence="1">
    <location>
        <begin position="125"/>
        <end position="140"/>
    </location>
</feature>
<dbReference type="RefSeq" id="WP_142037371.1">
    <property type="nucleotide sequence ID" value="NZ_JBHTGS010000001.1"/>
</dbReference>
<dbReference type="Gene3D" id="3.80.10.10">
    <property type="entry name" value="Ribonuclease Inhibitor"/>
    <property type="match status" value="1"/>
</dbReference>
<dbReference type="InterPro" id="IPR004155">
    <property type="entry name" value="PBS_lyase_HEAT"/>
</dbReference>
<sequence length="430" mass="46311">MAMARLRTTVEELGGAHAVGEVDELEKRLSRYANLPGVIKGLGKLDFSPTLCDAALQVVRALGDEDALEPQVYTALFETWTMIALAARSDITVIDEVEPKLNGDHVPKRLHEIRTTTQKARERSAQPSAAPQSAPDAPQSVGKVKAWLADHPDPDLRLLAPKPKQKAGAVAAAVRALSQIGTPSAFEVLKEYATDEPTDPLLNELKLAWKRFDRREFAATMLIPRRGHLDLGIVRDITGIDAVENLTSLRIVVDDKKADQTDLSPLTACTPLQALQIQSDGLGNPSNIEWLRSLTGLRTLDLGVQLRDTDLSPLADSGIENLTIWLDGQSGSILLDMPNLTNLTVIGASSPSSEGPQTNAHPDLTEAVFTLVGRGVPVTVYDFDRDWVGELLPRAQDAGLQLIEGHGVTMIHSGFGTGRSGDPAPIQPSA</sequence>
<organism evidence="2 3">
    <name type="scientific">Stackebrandtia endophytica</name>
    <dbReference type="NCBI Taxonomy" id="1496996"/>
    <lineage>
        <taxon>Bacteria</taxon>
        <taxon>Bacillati</taxon>
        <taxon>Actinomycetota</taxon>
        <taxon>Actinomycetes</taxon>
        <taxon>Glycomycetales</taxon>
        <taxon>Glycomycetaceae</taxon>
        <taxon>Stackebrandtia</taxon>
    </lineage>
</organism>
<proteinExistence type="predicted"/>
<feature type="compositionally biased region" description="Basic and acidic residues" evidence="1">
    <location>
        <begin position="115"/>
        <end position="124"/>
    </location>
</feature>
<dbReference type="OrthoDB" id="3803328at2"/>
<keyword evidence="3" id="KW-1185">Reference proteome</keyword>
<dbReference type="Pfam" id="PF03130">
    <property type="entry name" value="HEAT_PBS"/>
    <property type="match status" value="1"/>
</dbReference>
<evidence type="ECO:0008006" key="4">
    <source>
        <dbReference type="Google" id="ProtNLM"/>
    </source>
</evidence>
<comment type="caution">
    <text evidence="2">The sequence shown here is derived from an EMBL/GenBank/DDBJ whole genome shotgun (WGS) entry which is preliminary data.</text>
</comment>
<evidence type="ECO:0000313" key="2">
    <source>
        <dbReference type="EMBL" id="TQL76251.1"/>
    </source>
</evidence>
<name>A0A543AUN4_9ACTN</name>